<evidence type="ECO:0000313" key="5">
    <source>
        <dbReference type="RefSeq" id="XP_017784934.1"/>
    </source>
</evidence>
<sequence length="288" mass="33553">MKLIDVEGFMLGEKILEVKDAILEMEVRDSDIWICSFPRSGTTWMQETVWMIANNLNYDKANNEILHIRSPFLEMHQVQNWNRIKATFPDSFKGIGTSVDLTDKSSDPRVIKTHLPWHLLPKQMQTGEKKPKIVFVYRDVRDVCVSYYHHLKVFENAFGGFDEYAETFMQGKVLYGPYWEYLSGFEDRPNMLTVRYEDLRKDLKSELSRLGKFLGKRLDGEALDQLADHLSFEAMKKNPAVNQEKLLGSLKPGQDFIRKGIVGGYREVFSLELNAKFNRWIAQNENKN</sequence>
<evidence type="ECO:0000313" key="4">
    <source>
        <dbReference type="Proteomes" id="UP000695000"/>
    </source>
</evidence>
<dbReference type="GeneID" id="108568383"/>
<evidence type="ECO:0000256" key="1">
    <source>
        <dbReference type="ARBA" id="ARBA00005771"/>
    </source>
</evidence>
<evidence type="ECO:0000259" key="3">
    <source>
        <dbReference type="Pfam" id="PF00685"/>
    </source>
</evidence>
<dbReference type="SUPFAM" id="SSF52540">
    <property type="entry name" value="P-loop containing nucleoside triphosphate hydrolases"/>
    <property type="match status" value="1"/>
</dbReference>
<feature type="domain" description="Sulfotransferase" evidence="3">
    <location>
        <begin position="29"/>
        <end position="284"/>
    </location>
</feature>
<dbReference type="Gene3D" id="3.40.50.300">
    <property type="entry name" value="P-loop containing nucleotide triphosphate hydrolases"/>
    <property type="match status" value="1"/>
</dbReference>
<evidence type="ECO:0000256" key="2">
    <source>
        <dbReference type="ARBA" id="ARBA00022679"/>
    </source>
</evidence>
<reference evidence="5" key="1">
    <citation type="submission" date="2025-08" db="UniProtKB">
        <authorList>
            <consortium name="RefSeq"/>
        </authorList>
    </citation>
    <scope>IDENTIFICATION</scope>
    <source>
        <tissue evidence="5">Whole Larva</tissue>
    </source>
</reference>
<dbReference type="InterPro" id="IPR000863">
    <property type="entry name" value="Sulfotransferase_dom"/>
</dbReference>
<dbReference type="Proteomes" id="UP000695000">
    <property type="component" value="Unplaced"/>
</dbReference>
<keyword evidence="2" id="KW-0808">Transferase</keyword>
<dbReference type="Pfam" id="PF00685">
    <property type="entry name" value="Sulfotransfer_1"/>
    <property type="match status" value="1"/>
</dbReference>
<dbReference type="InterPro" id="IPR027417">
    <property type="entry name" value="P-loop_NTPase"/>
</dbReference>
<proteinExistence type="inferred from homology"/>
<name>A0ABM1NDN4_NICVS</name>
<comment type="similarity">
    <text evidence="1">Belongs to the sulfotransferase 1 family.</text>
</comment>
<dbReference type="RefSeq" id="XP_017784934.1">
    <property type="nucleotide sequence ID" value="XM_017929445.1"/>
</dbReference>
<protein>
    <submittedName>
        <fullName evidence="5">Sulfotransferase 1C4-like</fullName>
    </submittedName>
</protein>
<keyword evidence="4" id="KW-1185">Reference proteome</keyword>
<gene>
    <name evidence="5" type="primary">LOC108568383</name>
</gene>
<dbReference type="PANTHER" id="PTHR11783">
    <property type="entry name" value="SULFOTRANSFERASE SULT"/>
    <property type="match status" value="1"/>
</dbReference>
<accession>A0ABM1NDN4</accession>
<organism evidence="4 5">
    <name type="scientific">Nicrophorus vespilloides</name>
    <name type="common">Boreal carrion beetle</name>
    <dbReference type="NCBI Taxonomy" id="110193"/>
    <lineage>
        <taxon>Eukaryota</taxon>
        <taxon>Metazoa</taxon>
        <taxon>Ecdysozoa</taxon>
        <taxon>Arthropoda</taxon>
        <taxon>Hexapoda</taxon>
        <taxon>Insecta</taxon>
        <taxon>Pterygota</taxon>
        <taxon>Neoptera</taxon>
        <taxon>Endopterygota</taxon>
        <taxon>Coleoptera</taxon>
        <taxon>Polyphaga</taxon>
        <taxon>Staphyliniformia</taxon>
        <taxon>Silphidae</taxon>
        <taxon>Nicrophorinae</taxon>
        <taxon>Nicrophorus</taxon>
    </lineage>
</organism>